<dbReference type="Gene3D" id="3.80.10.10">
    <property type="entry name" value="Ribonuclease Inhibitor"/>
    <property type="match status" value="1"/>
</dbReference>
<dbReference type="InterPro" id="IPR036047">
    <property type="entry name" value="F-box-like_dom_sf"/>
</dbReference>
<organism evidence="2 3">
    <name type="scientific">Tetranychus urticae</name>
    <name type="common">Two-spotted spider mite</name>
    <dbReference type="NCBI Taxonomy" id="32264"/>
    <lineage>
        <taxon>Eukaryota</taxon>
        <taxon>Metazoa</taxon>
        <taxon>Ecdysozoa</taxon>
        <taxon>Arthropoda</taxon>
        <taxon>Chelicerata</taxon>
        <taxon>Arachnida</taxon>
        <taxon>Acari</taxon>
        <taxon>Acariformes</taxon>
        <taxon>Trombidiformes</taxon>
        <taxon>Prostigmata</taxon>
        <taxon>Eleutherengona</taxon>
        <taxon>Raphignathae</taxon>
        <taxon>Tetranychoidea</taxon>
        <taxon>Tetranychidae</taxon>
        <taxon>Tetranychus</taxon>
    </lineage>
</organism>
<reference evidence="3" key="1">
    <citation type="submission" date="2011-08" db="EMBL/GenBank/DDBJ databases">
        <authorList>
            <person name="Rombauts S."/>
        </authorList>
    </citation>
    <scope>NUCLEOTIDE SEQUENCE</scope>
    <source>
        <strain evidence="3">London</strain>
    </source>
</reference>
<dbReference type="EMBL" id="CAEY01000456">
    <property type="status" value="NOT_ANNOTATED_CDS"/>
    <property type="molecule type" value="Genomic_DNA"/>
</dbReference>
<dbReference type="SUPFAM" id="SSF81383">
    <property type="entry name" value="F-box domain"/>
    <property type="match status" value="1"/>
</dbReference>
<evidence type="ECO:0000259" key="1">
    <source>
        <dbReference type="Pfam" id="PF12937"/>
    </source>
</evidence>
<dbReference type="InterPro" id="IPR001810">
    <property type="entry name" value="F-box_dom"/>
</dbReference>
<evidence type="ECO:0000313" key="2">
    <source>
        <dbReference type="EnsemblMetazoa" id="tetur01g08260.1"/>
    </source>
</evidence>
<accession>T1JRV2</accession>
<keyword evidence="3" id="KW-1185">Reference proteome</keyword>
<protein>
    <recommendedName>
        <fullName evidence="1">F-box domain-containing protein</fullName>
    </recommendedName>
</protein>
<feature type="domain" description="F-box" evidence="1">
    <location>
        <begin position="3"/>
        <end position="39"/>
    </location>
</feature>
<dbReference type="AlphaFoldDB" id="T1JRV2"/>
<dbReference type="SUPFAM" id="SSF52047">
    <property type="entry name" value="RNI-like"/>
    <property type="match status" value="1"/>
</dbReference>
<dbReference type="PANTHER" id="PTHR16134:SF119">
    <property type="entry name" value="AT02038P-RELATED"/>
    <property type="match status" value="1"/>
</dbReference>
<name>T1JRV2_TETUR</name>
<dbReference type="HOGENOM" id="CLU_029073_1_0_1"/>
<dbReference type="InterPro" id="IPR032675">
    <property type="entry name" value="LRR_dom_sf"/>
</dbReference>
<proteinExistence type="predicted"/>
<evidence type="ECO:0000313" key="3">
    <source>
        <dbReference type="Proteomes" id="UP000015104"/>
    </source>
</evidence>
<sequence>MFINELPDDCLLIIFSLIKELDDLLNCYKVCNKWSHLIAERTRKVKYLVDRRDWWDGVTSPSYSFDYAYYRPQEPIDATCLSITDLPYRTCIVGKNEVILTLFKRIISLYAKIHQNDRDESIFQYCDALEMLSTGHIDPVMKKIGGNIKQLHLWNYTLNRFKEDAHYFPNIERLSISNNEGSPDWLYDGPIFKRLKIVEMQLSSYDGTDTNYAFQFMDSCPNLQSAHIKLDSNHIHVDESLKHESLQDLVLHFYSESVAWNELKRLFIKYPNLKHLALRNHNSLVDGHVEHLVRILPNLVLFDIRGCPGVTQKSADYVEDYCKLYGRLIKFYFDKNRHELGLDWPQLSTKREKISQGFDFMKHCFLKSYLELPTFLVSSED</sequence>
<dbReference type="EnsemblMetazoa" id="tetur01g08260.1">
    <property type="protein sequence ID" value="tetur01g08260.1"/>
    <property type="gene ID" value="tetur01g08260"/>
</dbReference>
<dbReference type="Gene3D" id="1.20.1280.50">
    <property type="match status" value="1"/>
</dbReference>
<dbReference type="Proteomes" id="UP000015104">
    <property type="component" value="Unassembled WGS sequence"/>
</dbReference>
<reference evidence="2" key="2">
    <citation type="submission" date="2015-06" db="UniProtKB">
        <authorList>
            <consortium name="EnsemblMetazoa"/>
        </authorList>
    </citation>
    <scope>IDENTIFICATION</scope>
</reference>
<dbReference type="Pfam" id="PF12937">
    <property type="entry name" value="F-box-like"/>
    <property type="match status" value="1"/>
</dbReference>
<dbReference type="PANTHER" id="PTHR16134">
    <property type="entry name" value="F-BOX/TPR REPEAT PROTEIN POF3"/>
    <property type="match status" value="1"/>
</dbReference>